<organism evidence="4 5">
    <name type="scientific">Nocardia camponoti</name>
    <dbReference type="NCBI Taxonomy" id="1616106"/>
    <lineage>
        <taxon>Bacteria</taxon>
        <taxon>Bacillati</taxon>
        <taxon>Actinomycetota</taxon>
        <taxon>Actinomycetes</taxon>
        <taxon>Mycobacteriales</taxon>
        <taxon>Nocardiaceae</taxon>
        <taxon>Nocardia</taxon>
    </lineage>
</organism>
<dbReference type="InterPro" id="IPR050832">
    <property type="entry name" value="Bact_Acetyltransf"/>
</dbReference>
<keyword evidence="5" id="KW-1185">Reference proteome</keyword>
<keyword evidence="1" id="KW-0808">Transferase</keyword>
<dbReference type="GO" id="GO:0016747">
    <property type="term" value="F:acyltransferase activity, transferring groups other than amino-acyl groups"/>
    <property type="evidence" value="ECO:0007669"/>
    <property type="project" value="InterPro"/>
</dbReference>
<comment type="caution">
    <text evidence="4">The sequence shown here is derived from an EMBL/GenBank/DDBJ whole genome shotgun (WGS) entry which is preliminary data.</text>
</comment>
<evidence type="ECO:0000256" key="2">
    <source>
        <dbReference type="ARBA" id="ARBA00023315"/>
    </source>
</evidence>
<dbReference type="PANTHER" id="PTHR43877">
    <property type="entry name" value="AMINOALKYLPHOSPHONATE N-ACETYLTRANSFERASE-RELATED-RELATED"/>
    <property type="match status" value="1"/>
</dbReference>
<dbReference type="EMBL" id="BMMW01000005">
    <property type="protein sequence ID" value="GGK66193.1"/>
    <property type="molecule type" value="Genomic_DNA"/>
</dbReference>
<dbReference type="PANTHER" id="PTHR43877:SF2">
    <property type="entry name" value="AMINOALKYLPHOSPHONATE N-ACETYLTRANSFERASE-RELATED"/>
    <property type="match status" value="1"/>
</dbReference>
<name>A0A917VDV5_9NOCA</name>
<dbReference type="RefSeq" id="WP_188830850.1">
    <property type="nucleotide sequence ID" value="NZ_BMMW01000005.1"/>
</dbReference>
<evidence type="ECO:0000313" key="4">
    <source>
        <dbReference type="EMBL" id="GGK66193.1"/>
    </source>
</evidence>
<dbReference type="InterPro" id="IPR000182">
    <property type="entry name" value="GNAT_dom"/>
</dbReference>
<dbReference type="PROSITE" id="PS51186">
    <property type="entry name" value="GNAT"/>
    <property type="match status" value="1"/>
</dbReference>
<evidence type="ECO:0000259" key="3">
    <source>
        <dbReference type="PROSITE" id="PS51186"/>
    </source>
</evidence>
<dbReference type="CDD" id="cd04301">
    <property type="entry name" value="NAT_SF"/>
    <property type="match status" value="1"/>
</dbReference>
<gene>
    <name evidence="4" type="ORF">GCM10011591_42910</name>
</gene>
<feature type="domain" description="N-acetyltransferase" evidence="3">
    <location>
        <begin position="8"/>
        <end position="164"/>
    </location>
</feature>
<sequence>MSSSTRELRVHSVAQDDPLAAPLLAELAEEYATRYERPPVAVHDSLRAYSPDHFAAPHGALLVVTRDDEPIAGGAFQRYDTETAELKRIWTSKAHRRQGLGRFVVAELEALARERGYRRVYLTTGWRQPEAVALYLAAGYRALYDPTLPAEEVGPHPFEKWLTA</sequence>
<reference evidence="4" key="1">
    <citation type="journal article" date="2014" name="Int. J. Syst. Evol. Microbiol.">
        <title>Complete genome sequence of Corynebacterium casei LMG S-19264T (=DSM 44701T), isolated from a smear-ripened cheese.</title>
        <authorList>
            <consortium name="US DOE Joint Genome Institute (JGI-PGF)"/>
            <person name="Walter F."/>
            <person name="Albersmeier A."/>
            <person name="Kalinowski J."/>
            <person name="Ruckert C."/>
        </authorList>
    </citation>
    <scope>NUCLEOTIDE SEQUENCE</scope>
    <source>
        <strain evidence="4">CGMCC 4.7278</strain>
    </source>
</reference>
<dbReference type="InterPro" id="IPR016181">
    <property type="entry name" value="Acyl_CoA_acyltransferase"/>
</dbReference>
<dbReference type="Proteomes" id="UP000612956">
    <property type="component" value="Unassembled WGS sequence"/>
</dbReference>
<evidence type="ECO:0000313" key="5">
    <source>
        <dbReference type="Proteomes" id="UP000612956"/>
    </source>
</evidence>
<dbReference type="Pfam" id="PF00583">
    <property type="entry name" value="Acetyltransf_1"/>
    <property type="match status" value="1"/>
</dbReference>
<dbReference type="Gene3D" id="3.40.630.30">
    <property type="match status" value="1"/>
</dbReference>
<dbReference type="SUPFAM" id="SSF55729">
    <property type="entry name" value="Acyl-CoA N-acyltransferases (Nat)"/>
    <property type="match status" value="1"/>
</dbReference>
<evidence type="ECO:0000256" key="1">
    <source>
        <dbReference type="ARBA" id="ARBA00022679"/>
    </source>
</evidence>
<reference evidence="4" key="2">
    <citation type="submission" date="2020-09" db="EMBL/GenBank/DDBJ databases">
        <authorList>
            <person name="Sun Q."/>
            <person name="Zhou Y."/>
        </authorList>
    </citation>
    <scope>NUCLEOTIDE SEQUENCE</scope>
    <source>
        <strain evidence="4">CGMCC 4.7278</strain>
    </source>
</reference>
<keyword evidence="2" id="KW-0012">Acyltransferase</keyword>
<protein>
    <submittedName>
        <fullName evidence="4">Acetyltransferase, GNAT</fullName>
    </submittedName>
</protein>
<dbReference type="AlphaFoldDB" id="A0A917VDV5"/>
<proteinExistence type="predicted"/>
<accession>A0A917VDV5</accession>